<evidence type="ECO:0000313" key="1">
    <source>
        <dbReference type="EMBL" id="AUX40455.1"/>
    </source>
</evidence>
<accession>A0A2L0EME8</accession>
<dbReference type="AlphaFoldDB" id="A0A2L0EME8"/>
<dbReference type="RefSeq" id="WP_267898766.1">
    <property type="nucleotide sequence ID" value="NZ_CP012673.1"/>
</dbReference>
<reference evidence="1 2" key="1">
    <citation type="submission" date="2015-09" db="EMBL/GenBank/DDBJ databases">
        <title>Sorangium comparison.</title>
        <authorList>
            <person name="Zaburannyi N."/>
            <person name="Bunk B."/>
            <person name="Overmann J."/>
            <person name="Mueller R."/>
        </authorList>
    </citation>
    <scope>NUCLEOTIDE SEQUENCE [LARGE SCALE GENOMIC DNA]</scope>
    <source>
        <strain evidence="1 2">So ce26</strain>
    </source>
</reference>
<protein>
    <submittedName>
        <fullName evidence="1">Uncharacterized protein</fullName>
    </submittedName>
</protein>
<name>A0A2L0EME8_SORCE</name>
<organism evidence="1 2">
    <name type="scientific">Sorangium cellulosum</name>
    <name type="common">Polyangium cellulosum</name>
    <dbReference type="NCBI Taxonomy" id="56"/>
    <lineage>
        <taxon>Bacteria</taxon>
        <taxon>Pseudomonadati</taxon>
        <taxon>Myxococcota</taxon>
        <taxon>Polyangia</taxon>
        <taxon>Polyangiales</taxon>
        <taxon>Polyangiaceae</taxon>
        <taxon>Sorangium</taxon>
    </lineage>
</organism>
<dbReference type="Proteomes" id="UP000238348">
    <property type="component" value="Chromosome"/>
</dbReference>
<gene>
    <name evidence="1" type="ORF">SOCE26_018560</name>
</gene>
<evidence type="ECO:0000313" key="2">
    <source>
        <dbReference type="Proteomes" id="UP000238348"/>
    </source>
</evidence>
<dbReference type="EMBL" id="CP012673">
    <property type="protein sequence ID" value="AUX40455.1"/>
    <property type="molecule type" value="Genomic_DNA"/>
</dbReference>
<proteinExistence type="predicted"/>
<sequence length="44" mass="4887">MQLPSSLQPSRVGPALITRRVPLDRWAEALVREPADVKPSVTFT</sequence>